<evidence type="ECO:0000313" key="1">
    <source>
        <dbReference type="EMBL" id="CAG8609854.1"/>
    </source>
</evidence>
<protein>
    <submittedName>
        <fullName evidence="1">6082_t:CDS:1</fullName>
    </submittedName>
</protein>
<dbReference type="AlphaFoldDB" id="A0A9N9CNF3"/>
<evidence type="ECO:0000313" key="2">
    <source>
        <dbReference type="Proteomes" id="UP000789831"/>
    </source>
</evidence>
<sequence>METKISRALAGALLTLAKVHEQKNELEEVLRNYKIDSPIPSNFPINKKLNKQIISIKNKIYIGKYVSSSSSQPSAKDHHLTELAKIVNDEKKKLTEIMILNIVNSGLFNDKDLEKWGYLYSSRGVQLLQEHRRIASHIETGTQIVQQERWVNAENGKSLLMQCHPDGYPQERLYVARAWHKEKFTNSENGCER</sequence>
<dbReference type="Proteomes" id="UP000789831">
    <property type="component" value="Unassembled WGS sequence"/>
</dbReference>
<keyword evidence="2" id="KW-1185">Reference proteome</keyword>
<dbReference type="EMBL" id="CAJVPL010002420">
    <property type="protein sequence ID" value="CAG8609854.1"/>
    <property type="molecule type" value="Genomic_DNA"/>
</dbReference>
<accession>A0A9N9CNF3</accession>
<reference evidence="1" key="1">
    <citation type="submission" date="2021-06" db="EMBL/GenBank/DDBJ databases">
        <authorList>
            <person name="Kallberg Y."/>
            <person name="Tangrot J."/>
            <person name="Rosling A."/>
        </authorList>
    </citation>
    <scope>NUCLEOTIDE SEQUENCE</scope>
    <source>
        <strain evidence="1">MT106</strain>
    </source>
</reference>
<proteinExistence type="predicted"/>
<gene>
    <name evidence="1" type="ORF">AGERDE_LOCUS9536</name>
</gene>
<comment type="caution">
    <text evidence="1">The sequence shown here is derived from an EMBL/GenBank/DDBJ whole genome shotgun (WGS) entry which is preliminary data.</text>
</comment>
<name>A0A9N9CNF3_9GLOM</name>
<organism evidence="1 2">
    <name type="scientific">Ambispora gerdemannii</name>
    <dbReference type="NCBI Taxonomy" id="144530"/>
    <lineage>
        <taxon>Eukaryota</taxon>
        <taxon>Fungi</taxon>
        <taxon>Fungi incertae sedis</taxon>
        <taxon>Mucoromycota</taxon>
        <taxon>Glomeromycotina</taxon>
        <taxon>Glomeromycetes</taxon>
        <taxon>Archaeosporales</taxon>
        <taxon>Ambisporaceae</taxon>
        <taxon>Ambispora</taxon>
    </lineage>
</organism>